<reference evidence="2" key="1">
    <citation type="submission" date="2008-04" db="EMBL/GenBank/DDBJ databases">
        <title>Draft genome sequence of Providencia stuartii (ATCC 25827).</title>
        <authorList>
            <person name="Sudarsanam P."/>
            <person name="Ley R."/>
            <person name="Guruge J."/>
            <person name="Turnbaugh P.J."/>
            <person name="Mahowald M."/>
            <person name="Liep D."/>
            <person name="Gordon J."/>
        </authorList>
    </citation>
    <scope>NUCLEOTIDE SEQUENCE [LARGE SCALE GENOMIC DNA]</scope>
    <source>
        <strain evidence="2">ATCC 25827</strain>
    </source>
</reference>
<dbReference type="Proteomes" id="UP000004506">
    <property type="component" value="Unassembled WGS sequence"/>
</dbReference>
<organism evidence="1 2">
    <name type="scientific">Providencia stuartii ATCC 25827</name>
    <dbReference type="NCBI Taxonomy" id="471874"/>
    <lineage>
        <taxon>Bacteria</taxon>
        <taxon>Pseudomonadati</taxon>
        <taxon>Pseudomonadota</taxon>
        <taxon>Gammaproteobacteria</taxon>
        <taxon>Enterobacterales</taxon>
        <taxon>Morganellaceae</taxon>
        <taxon>Providencia</taxon>
    </lineage>
</organism>
<accession>A0AA86YUU2</accession>
<proteinExistence type="predicted"/>
<evidence type="ECO:0000313" key="1">
    <source>
        <dbReference type="EMBL" id="EDU58103.1"/>
    </source>
</evidence>
<protein>
    <submittedName>
        <fullName evidence="1">Uncharacterized protein</fullName>
    </submittedName>
</protein>
<gene>
    <name evidence="1" type="ORF">PROSTU_03827</name>
</gene>
<reference evidence="1 2" key="3">
    <citation type="submission" date="2008-05" db="EMBL/GenBank/DDBJ databases">
        <authorList>
            <person name="Fulton L."/>
            <person name="Clifton S."/>
            <person name="Fulton B."/>
            <person name="Xu J."/>
            <person name="Minx P."/>
            <person name="Pepin K.H."/>
            <person name="Johnson M."/>
            <person name="Thiruvilangam P."/>
            <person name="Bhonagiri V."/>
            <person name="Nash W.E."/>
            <person name="Mardis E.R."/>
            <person name="Wilson R.K."/>
        </authorList>
    </citation>
    <scope>NUCLEOTIDE SEQUENCE [LARGE SCALE GENOMIC DNA]</scope>
    <source>
        <strain evidence="1 2">ATCC 25827</strain>
    </source>
</reference>
<evidence type="ECO:0000313" key="2">
    <source>
        <dbReference type="Proteomes" id="UP000004506"/>
    </source>
</evidence>
<sequence>MIFLFNIFVIKRGKMLSLSTKRAKGKQSIFLLKKGLDRE</sequence>
<comment type="caution">
    <text evidence="1">The sequence shown here is derived from an EMBL/GenBank/DDBJ whole genome shotgun (WGS) entry which is preliminary data.</text>
</comment>
<reference evidence="2" key="2">
    <citation type="submission" date="2008-04" db="EMBL/GenBank/DDBJ databases">
        <title>Draft genome sequence of Providencia stuartii(ATCC 25827).</title>
        <authorList>
            <person name="Sudarsanam P."/>
            <person name="Ley R."/>
            <person name="Guruge J."/>
            <person name="Turnbaugh P.J."/>
            <person name="Mahowald M."/>
            <person name="Liep D."/>
            <person name="Gordon J."/>
        </authorList>
    </citation>
    <scope>NUCLEOTIDE SEQUENCE [LARGE SCALE GENOMIC DNA]</scope>
    <source>
        <strain evidence="2">ATCC 25827</strain>
    </source>
</reference>
<name>A0AA86YUU2_PROST</name>
<dbReference type="AlphaFoldDB" id="A0AA86YUU2"/>
<dbReference type="EMBL" id="ABJD02000102">
    <property type="protein sequence ID" value="EDU58103.1"/>
    <property type="molecule type" value="Genomic_DNA"/>
</dbReference>